<organism evidence="1 2">
    <name type="scientific">Mytilus galloprovincialis</name>
    <name type="common">Mediterranean mussel</name>
    <dbReference type="NCBI Taxonomy" id="29158"/>
    <lineage>
        <taxon>Eukaryota</taxon>
        <taxon>Metazoa</taxon>
        <taxon>Spiralia</taxon>
        <taxon>Lophotrochozoa</taxon>
        <taxon>Mollusca</taxon>
        <taxon>Bivalvia</taxon>
        <taxon>Autobranchia</taxon>
        <taxon>Pteriomorphia</taxon>
        <taxon>Mytilida</taxon>
        <taxon>Mytiloidea</taxon>
        <taxon>Mytilidae</taxon>
        <taxon>Mytilinae</taxon>
        <taxon>Mytilus</taxon>
    </lineage>
</organism>
<dbReference type="EMBL" id="UYJE01001097">
    <property type="protein sequence ID" value="VDH99080.1"/>
    <property type="molecule type" value="Genomic_DNA"/>
</dbReference>
<sequence length="142" mass="16194">MSLSDINYQSLKLQTFAMKSVAYLLKIMFVDSIRLKVDSSLTPDELSMEGRNITYLFPSTAYAYFLSFLCPHQLNNVRQCRDSLEGLKLVKAESYLIRNLNAEYAYTLLGIALELHGDKESARQAFLQFVELSEGESHYFAA</sequence>
<name>A0A8B6C3S9_MYTGA</name>
<gene>
    <name evidence="1" type="ORF">MGAL_10B046308</name>
</gene>
<dbReference type="AlphaFoldDB" id="A0A8B6C3S9"/>
<reference evidence="1" key="1">
    <citation type="submission" date="2018-11" db="EMBL/GenBank/DDBJ databases">
        <authorList>
            <person name="Alioto T."/>
            <person name="Alioto T."/>
        </authorList>
    </citation>
    <scope>NUCLEOTIDE SEQUENCE</scope>
</reference>
<dbReference type="Proteomes" id="UP000596742">
    <property type="component" value="Unassembled WGS sequence"/>
</dbReference>
<proteinExistence type="predicted"/>
<accession>A0A8B6C3S9</accession>
<keyword evidence="2" id="KW-1185">Reference proteome</keyword>
<comment type="caution">
    <text evidence="1">The sequence shown here is derived from an EMBL/GenBank/DDBJ whole genome shotgun (WGS) entry which is preliminary data.</text>
</comment>
<evidence type="ECO:0000313" key="1">
    <source>
        <dbReference type="EMBL" id="VDH99080.1"/>
    </source>
</evidence>
<protein>
    <submittedName>
        <fullName evidence="1">Uncharacterized protein</fullName>
    </submittedName>
</protein>
<dbReference type="OrthoDB" id="6196044at2759"/>
<evidence type="ECO:0000313" key="2">
    <source>
        <dbReference type="Proteomes" id="UP000596742"/>
    </source>
</evidence>